<evidence type="ECO:0000313" key="2">
    <source>
        <dbReference type="EMBL" id="MEZ0474906.1"/>
    </source>
</evidence>
<organism evidence="2 3">
    <name type="scientific">Luteimonas salinilitoris</name>
    <dbReference type="NCBI Taxonomy" id="3237697"/>
    <lineage>
        <taxon>Bacteria</taxon>
        <taxon>Pseudomonadati</taxon>
        <taxon>Pseudomonadota</taxon>
        <taxon>Gammaproteobacteria</taxon>
        <taxon>Lysobacterales</taxon>
        <taxon>Lysobacteraceae</taxon>
        <taxon>Luteimonas</taxon>
    </lineage>
</organism>
<dbReference type="PANTHER" id="PTHR46637:SF1">
    <property type="entry name" value="BLL5188 PROTEIN"/>
    <property type="match status" value="1"/>
</dbReference>
<evidence type="ECO:0000259" key="1">
    <source>
        <dbReference type="Pfam" id="PF13340"/>
    </source>
</evidence>
<gene>
    <name evidence="2" type="ORF">AB6713_09810</name>
</gene>
<dbReference type="PANTHER" id="PTHR46637">
    <property type="entry name" value="TIS1421-TRANSPOSASE PROTEIN A"/>
    <property type="match status" value="1"/>
</dbReference>
<keyword evidence="3" id="KW-1185">Reference proteome</keyword>
<sequence>MAGWRHMREARGEHRLREEEWEAVERMREAGSGLAPQKWRGARAFIDAMLWVAGNRSSWKRLPEGYGPVRATYVRFTRWAQDGTLRKVVDALPEAAHRKMLQELLEDYLDNSLLHHAHCGGRRRMRGMSLRPDGAAPPSMEWHAMRDPPGHDVMRPAANDGIDLSGYGPMAEADPACSEAERALMKSSHWG</sequence>
<dbReference type="Proteomes" id="UP001566331">
    <property type="component" value="Unassembled WGS sequence"/>
</dbReference>
<feature type="domain" description="Insertion element IS402-like" evidence="1">
    <location>
        <begin position="16"/>
        <end position="88"/>
    </location>
</feature>
<evidence type="ECO:0000313" key="3">
    <source>
        <dbReference type="Proteomes" id="UP001566331"/>
    </source>
</evidence>
<dbReference type="InterPro" id="IPR025161">
    <property type="entry name" value="IS402-like_dom"/>
</dbReference>
<proteinExistence type="predicted"/>
<dbReference type="InterPro" id="IPR052909">
    <property type="entry name" value="Transposase_6_like"/>
</dbReference>
<name>A0ABV4HSX8_9GAMM</name>
<dbReference type="RefSeq" id="WP_370562369.1">
    <property type="nucleotide sequence ID" value="NZ_JBFWIB010000001.1"/>
</dbReference>
<dbReference type="Pfam" id="PF13340">
    <property type="entry name" value="DUF4096"/>
    <property type="match status" value="1"/>
</dbReference>
<reference evidence="2 3" key="1">
    <citation type="submission" date="2024-07" db="EMBL/GenBank/DDBJ databases">
        <title>Luteimonas salilacus sp. nov., isolated from the shore soil of Salt Lake in Tibet of China.</title>
        <authorList>
            <person name="Zhang X."/>
            <person name="Li A."/>
        </authorList>
    </citation>
    <scope>NUCLEOTIDE SEQUENCE [LARGE SCALE GENOMIC DNA]</scope>
    <source>
        <strain evidence="2 3">B3-2-R+30</strain>
    </source>
</reference>
<protein>
    <submittedName>
        <fullName evidence="2">Transposase</fullName>
    </submittedName>
</protein>
<accession>A0ABV4HSX8</accession>
<dbReference type="EMBL" id="JBFWIC010000011">
    <property type="protein sequence ID" value="MEZ0474906.1"/>
    <property type="molecule type" value="Genomic_DNA"/>
</dbReference>
<comment type="caution">
    <text evidence="2">The sequence shown here is derived from an EMBL/GenBank/DDBJ whole genome shotgun (WGS) entry which is preliminary data.</text>
</comment>